<dbReference type="EMBL" id="MN739535">
    <property type="protein sequence ID" value="QHT11639.1"/>
    <property type="molecule type" value="Genomic_DNA"/>
</dbReference>
<dbReference type="GO" id="GO:0016020">
    <property type="term" value="C:membrane"/>
    <property type="evidence" value="ECO:0007669"/>
    <property type="project" value="UniProtKB-SubCell"/>
</dbReference>
<feature type="transmembrane region" description="Helical" evidence="6">
    <location>
        <begin position="40"/>
        <end position="61"/>
    </location>
</feature>
<protein>
    <submittedName>
        <fullName evidence="7">Uncharacterized protein</fullName>
    </submittedName>
</protein>
<evidence type="ECO:0000256" key="6">
    <source>
        <dbReference type="SAM" id="Phobius"/>
    </source>
</evidence>
<feature type="transmembrane region" description="Helical" evidence="6">
    <location>
        <begin position="118"/>
        <end position="136"/>
    </location>
</feature>
<evidence type="ECO:0000256" key="1">
    <source>
        <dbReference type="ARBA" id="ARBA00004141"/>
    </source>
</evidence>
<feature type="transmembrane region" description="Helical" evidence="6">
    <location>
        <begin position="76"/>
        <end position="97"/>
    </location>
</feature>
<keyword evidence="5 6" id="KW-0472">Membrane</keyword>
<dbReference type="Gene3D" id="1.20.1070.10">
    <property type="entry name" value="Rhodopsin 7-helix transmembrane proteins"/>
    <property type="match status" value="1"/>
</dbReference>
<sequence>MNTKKLFNYTLKVSIIVQFATLAINLLVSTKNIPREYVIIKELFFLELFVQIIEGLFYIWLAYNFNKLSNMTPNRYMDWVVTTPTMLITLISYLIFLEAKVTKQTSTLRLTSILKTNYKTLVPILNLNWMMLLFGYLGEIKVIPVVYSVLLGFIPFLIYYYMIYKNFVANNKSTTGSGLKLFMYFFFFWSLYGVAAFMPYYIKNIIYNILDLFSKNFFGIFLVYIIYTNSY</sequence>
<feature type="transmembrane region" description="Helical" evidence="6">
    <location>
        <begin position="6"/>
        <end position="28"/>
    </location>
</feature>
<accession>A0A6C0D6U5</accession>
<organism evidence="7">
    <name type="scientific">viral metagenome</name>
    <dbReference type="NCBI Taxonomy" id="1070528"/>
    <lineage>
        <taxon>unclassified sequences</taxon>
        <taxon>metagenomes</taxon>
        <taxon>organismal metagenomes</taxon>
    </lineage>
</organism>
<dbReference type="InterPro" id="IPR001425">
    <property type="entry name" value="Arc/bac/fun_rhodopsins"/>
</dbReference>
<dbReference type="AlphaFoldDB" id="A0A6C0D6U5"/>
<keyword evidence="3 6" id="KW-0812">Transmembrane</keyword>
<dbReference type="SUPFAM" id="SSF81321">
    <property type="entry name" value="Family A G protein-coupled receptor-like"/>
    <property type="match status" value="1"/>
</dbReference>
<comment type="subcellular location">
    <subcellularLocation>
        <location evidence="1">Membrane</location>
        <topology evidence="1">Multi-pass membrane protein</topology>
    </subcellularLocation>
</comment>
<evidence type="ECO:0000256" key="4">
    <source>
        <dbReference type="ARBA" id="ARBA00022989"/>
    </source>
</evidence>
<reference evidence="7" key="1">
    <citation type="journal article" date="2020" name="Nature">
        <title>Giant virus diversity and host interactions through global metagenomics.</title>
        <authorList>
            <person name="Schulz F."/>
            <person name="Roux S."/>
            <person name="Paez-Espino D."/>
            <person name="Jungbluth S."/>
            <person name="Walsh D.A."/>
            <person name="Denef V.J."/>
            <person name="McMahon K.D."/>
            <person name="Konstantinidis K.T."/>
            <person name="Eloe-Fadrosh E.A."/>
            <person name="Kyrpides N.C."/>
            <person name="Woyke T."/>
        </authorList>
    </citation>
    <scope>NUCLEOTIDE SEQUENCE</scope>
    <source>
        <strain evidence="7">GVMAG-M-3300023174-116</strain>
    </source>
</reference>
<evidence type="ECO:0000313" key="7">
    <source>
        <dbReference type="EMBL" id="QHT11639.1"/>
    </source>
</evidence>
<feature type="transmembrane region" description="Helical" evidence="6">
    <location>
        <begin position="205"/>
        <end position="227"/>
    </location>
</feature>
<proteinExistence type="inferred from homology"/>
<feature type="transmembrane region" description="Helical" evidence="6">
    <location>
        <begin position="142"/>
        <end position="161"/>
    </location>
</feature>
<dbReference type="Pfam" id="PF01036">
    <property type="entry name" value="Bac_rhodopsin"/>
    <property type="match status" value="1"/>
</dbReference>
<evidence type="ECO:0000256" key="5">
    <source>
        <dbReference type="ARBA" id="ARBA00023136"/>
    </source>
</evidence>
<name>A0A6C0D6U5_9ZZZZ</name>
<keyword evidence="4 6" id="KW-1133">Transmembrane helix</keyword>
<evidence type="ECO:0000256" key="3">
    <source>
        <dbReference type="ARBA" id="ARBA00022692"/>
    </source>
</evidence>
<feature type="transmembrane region" description="Helical" evidence="6">
    <location>
        <begin position="181"/>
        <end position="199"/>
    </location>
</feature>
<comment type="similarity">
    <text evidence="2">Belongs to the archaeal/bacterial/fungal opsin family.</text>
</comment>
<evidence type="ECO:0000256" key="2">
    <source>
        <dbReference type="ARBA" id="ARBA00008130"/>
    </source>
</evidence>